<dbReference type="InterPro" id="IPR020846">
    <property type="entry name" value="MFS_dom"/>
</dbReference>
<dbReference type="SUPFAM" id="SSF103473">
    <property type="entry name" value="MFS general substrate transporter"/>
    <property type="match status" value="1"/>
</dbReference>
<proteinExistence type="predicted"/>
<dbReference type="Proteomes" id="UP000319483">
    <property type="component" value="Unassembled WGS sequence"/>
</dbReference>
<evidence type="ECO:0000259" key="5">
    <source>
        <dbReference type="PROSITE" id="PS50850"/>
    </source>
</evidence>
<accession>A0A556SUC3</accession>
<evidence type="ECO:0000313" key="7">
    <source>
        <dbReference type="Proteomes" id="UP000319483"/>
    </source>
</evidence>
<reference evidence="6 7" key="1">
    <citation type="submission" date="2019-07" db="EMBL/GenBank/DDBJ databases">
        <title>Gilliamella genomes.</title>
        <authorList>
            <person name="Zheng H."/>
        </authorList>
    </citation>
    <scope>NUCLEOTIDE SEQUENCE [LARGE SCALE GENOMIC DNA]</scope>
    <source>
        <strain evidence="6 7">W8127</strain>
    </source>
</reference>
<dbReference type="AlphaFoldDB" id="A0A556SUC3"/>
<gene>
    <name evidence="6" type="ORF">FPQ15_02625</name>
</gene>
<feature type="transmembrane region" description="Helical" evidence="4">
    <location>
        <begin position="7"/>
        <end position="31"/>
    </location>
</feature>
<organism evidence="6 7">
    <name type="scientific">Gilliamella apicola</name>
    <dbReference type="NCBI Taxonomy" id="1196095"/>
    <lineage>
        <taxon>Bacteria</taxon>
        <taxon>Pseudomonadati</taxon>
        <taxon>Pseudomonadota</taxon>
        <taxon>Gammaproteobacteria</taxon>
        <taxon>Orbales</taxon>
        <taxon>Orbaceae</taxon>
        <taxon>Gilliamella</taxon>
    </lineage>
</organism>
<dbReference type="EMBL" id="VMHM01000003">
    <property type="protein sequence ID" value="TSK04728.1"/>
    <property type="molecule type" value="Genomic_DNA"/>
</dbReference>
<evidence type="ECO:0000313" key="6">
    <source>
        <dbReference type="EMBL" id="TSK04728.1"/>
    </source>
</evidence>
<evidence type="ECO:0000256" key="3">
    <source>
        <dbReference type="ARBA" id="ARBA00023136"/>
    </source>
</evidence>
<evidence type="ECO:0000256" key="2">
    <source>
        <dbReference type="ARBA" id="ARBA00022989"/>
    </source>
</evidence>
<dbReference type="GO" id="GO:0022857">
    <property type="term" value="F:transmembrane transporter activity"/>
    <property type="evidence" value="ECO:0007669"/>
    <property type="project" value="InterPro"/>
</dbReference>
<evidence type="ECO:0000256" key="4">
    <source>
        <dbReference type="SAM" id="Phobius"/>
    </source>
</evidence>
<evidence type="ECO:0000256" key="1">
    <source>
        <dbReference type="ARBA" id="ARBA00022692"/>
    </source>
</evidence>
<dbReference type="RefSeq" id="WP_144091405.1">
    <property type="nucleotide sequence ID" value="NZ_VMHM01000003.1"/>
</dbReference>
<comment type="caution">
    <text evidence="6">The sequence shown here is derived from an EMBL/GenBank/DDBJ whole genome shotgun (WGS) entry which is preliminary data.</text>
</comment>
<keyword evidence="2 4" id="KW-1133">Transmembrane helix</keyword>
<name>A0A556SUC3_9GAMM</name>
<keyword evidence="1 4" id="KW-0812">Transmembrane</keyword>
<protein>
    <submittedName>
        <fullName evidence="6">MFS transporter</fullName>
    </submittedName>
</protein>
<dbReference type="InterPro" id="IPR036259">
    <property type="entry name" value="MFS_trans_sf"/>
</dbReference>
<feature type="domain" description="Major facilitator superfamily (MFS) profile" evidence="5">
    <location>
        <begin position="1"/>
        <end position="63"/>
    </location>
</feature>
<keyword evidence="3 4" id="KW-0472">Membrane</keyword>
<sequence>MFGHKKAFIIGATINTMDSLLYAVSISPLIIDIARSFAGVGGTAIFSFGNAILIKTFNMEEKN</sequence>
<dbReference type="PROSITE" id="PS50850">
    <property type="entry name" value="MFS"/>
    <property type="match status" value="1"/>
</dbReference>
<feature type="transmembrane region" description="Helical" evidence="4">
    <location>
        <begin position="37"/>
        <end position="57"/>
    </location>
</feature>